<protein>
    <submittedName>
        <fullName evidence="1">Uncharacterized protein</fullName>
    </submittedName>
</protein>
<accession>A0A2V3HRU5</accession>
<dbReference type="Proteomes" id="UP000248161">
    <property type="component" value="Unassembled WGS sequence"/>
</dbReference>
<dbReference type="InterPro" id="IPR047677">
    <property type="entry name" value="GDCCVxC"/>
</dbReference>
<reference evidence="1 2" key="1">
    <citation type="journal article" date="2015" name="Nat. Commun.">
        <title>Genomic and transcriptomic evidence for scavenging of diverse organic compounds by widespread deep-sea archaea.</title>
        <authorList>
            <person name="Li M."/>
            <person name="Baker B.J."/>
            <person name="Anantharaman K."/>
            <person name="Jain S."/>
            <person name="Breier J.A."/>
            <person name="Dick G.J."/>
        </authorList>
    </citation>
    <scope>NUCLEOTIDE SEQUENCE [LARGE SCALE GENOMIC DNA]</scope>
    <source>
        <strain evidence="1">Cayman_51_deep</strain>
    </source>
</reference>
<dbReference type="AlphaFoldDB" id="A0A2V3HRU5"/>
<evidence type="ECO:0000313" key="2">
    <source>
        <dbReference type="Proteomes" id="UP000248161"/>
    </source>
</evidence>
<name>A0A2V3HRU5_9ARCH</name>
<sequence>MESNLKCPECGHLEKLEMPTDQCIFFHPCSGCGTVLKPLPGDCCVFCSFGDVSCPPKAAE</sequence>
<comment type="caution">
    <text evidence="1">The sequence shown here is derived from an EMBL/GenBank/DDBJ whole genome shotgun (WGS) entry which is preliminary data.</text>
</comment>
<dbReference type="NCBIfam" id="NF041374">
    <property type="entry name" value="GDCCVxC"/>
    <property type="match status" value="1"/>
</dbReference>
<evidence type="ECO:0000313" key="1">
    <source>
        <dbReference type="EMBL" id="PXF21755.1"/>
    </source>
</evidence>
<proteinExistence type="predicted"/>
<gene>
    <name evidence="1" type="ORF">CXX69_02855</name>
</gene>
<organism evidence="1 2">
    <name type="scientific">Candidatus Thalassarchaeum betae</name>
    <dbReference type="NCBI Taxonomy" id="2599289"/>
    <lineage>
        <taxon>Archaea</taxon>
        <taxon>Methanobacteriati</taxon>
        <taxon>Thermoplasmatota</taxon>
        <taxon>Candidatus Poseidoniia</taxon>
        <taxon>Candidatus Poseidoniales</taxon>
        <taxon>Candidatus Thalassarchaeaceae</taxon>
        <taxon>Candidatus Thalassarchaeum</taxon>
    </lineage>
</organism>
<dbReference type="EMBL" id="PSPG01000005">
    <property type="protein sequence ID" value="PXF21755.1"/>
    <property type="molecule type" value="Genomic_DNA"/>
</dbReference>